<dbReference type="Proteomes" id="UP000626092">
    <property type="component" value="Unassembled WGS sequence"/>
</dbReference>
<gene>
    <name evidence="2" type="ORF">RHSIM_Rhsim05G0063300</name>
</gene>
<protein>
    <submittedName>
        <fullName evidence="2">Uncharacterized protein</fullName>
    </submittedName>
</protein>
<evidence type="ECO:0000313" key="3">
    <source>
        <dbReference type="Proteomes" id="UP000626092"/>
    </source>
</evidence>
<keyword evidence="1" id="KW-1133">Transmembrane helix</keyword>
<organism evidence="2 3">
    <name type="scientific">Rhododendron simsii</name>
    <name type="common">Sims's rhododendron</name>
    <dbReference type="NCBI Taxonomy" id="118357"/>
    <lineage>
        <taxon>Eukaryota</taxon>
        <taxon>Viridiplantae</taxon>
        <taxon>Streptophyta</taxon>
        <taxon>Embryophyta</taxon>
        <taxon>Tracheophyta</taxon>
        <taxon>Spermatophyta</taxon>
        <taxon>Magnoliopsida</taxon>
        <taxon>eudicotyledons</taxon>
        <taxon>Gunneridae</taxon>
        <taxon>Pentapetalae</taxon>
        <taxon>asterids</taxon>
        <taxon>Ericales</taxon>
        <taxon>Ericaceae</taxon>
        <taxon>Ericoideae</taxon>
        <taxon>Rhodoreae</taxon>
        <taxon>Rhododendron</taxon>
    </lineage>
</organism>
<dbReference type="EMBL" id="WJXA01000005">
    <property type="protein sequence ID" value="KAF7143988.1"/>
    <property type="molecule type" value="Genomic_DNA"/>
</dbReference>
<feature type="transmembrane region" description="Helical" evidence="1">
    <location>
        <begin position="12"/>
        <end position="31"/>
    </location>
</feature>
<reference evidence="2" key="1">
    <citation type="submission" date="2019-11" db="EMBL/GenBank/DDBJ databases">
        <authorList>
            <person name="Liu Y."/>
            <person name="Hou J."/>
            <person name="Li T.-Q."/>
            <person name="Guan C.-H."/>
            <person name="Wu X."/>
            <person name="Wu H.-Z."/>
            <person name="Ling F."/>
            <person name="Zhang R."/>
            <person name="Shi X.-G."/>
            <person name="Ren J.-P."/>
            <person name="Chen E.-F."/>
            <person name="Sun J.-M."/>
        </authorList>
    </citation>
    <scope>NUCLEOTIDE SEQUENCE</scope>
    <source>
        <strain evidence="2">Adult_tree_wgs_1</strain>
        <tissue evidence="2">Leaves</tissue>
    </source>
</reference>
<keyword evidence="1" id="KW-0812">Transmembrane</keyword>
<dbReference type="AlphaFoldDB" id="A0A834H1X8"/>
<name>A0A834H1X8_RHOSS</name>
<keyword evidence="1" id="KW-0472">Membrane</keyword>
<accession>A0A834H1X8</accession>
<evidence type="ECO:0000313" key="2">
    <source>
        <dbReference type="EMBL" id="KAF7143988.1"/>
    </source>
</evidence>
<evidence type="ECO:0000256" key="1">
    <source>
        <dbReference type="SAM" id="Phobius"/>
    </source>
</evidence>
<proteinExistence type="predicted"/>
<sequence length="80" mass="8547">MRYQRCCRPDPIPQPFPVLLILALVALFLFIKRFLSFELAVIEAPEVSLVCSGGGTSASVTAGPTTAIARGKAAMGTRRP</sequence>
<keyword evidence="3" id="KW-1185">Reference proteome</keyword>
<comment type="caution">
    <text evidence="2">The sequence shown here is derived from an EMBL/GenBank/DDBJ whole genome shotgun (WGS) entry which is preliminary data.</text>
</comment>